<evidence type="ECO:0000256" key="9">
    <source>
        <dbReference type="ARBA" id="ARBA00022898"/>
    </source>
</evidence>
<dbReference type="NCBIfam" id="NF009897">
    <property type="entry name" value="PRK13357.1"/>
    <property type="match status" value="1"/>
</dbReference>
<dbReference type="EC" id="2.6.1.42" evidence="16"/>
<dbReference type="NCBIfam" id="TIGR01123">
    <property type="entry name" value="ilvE_II"/>
    <property type="match status" value="1"/>
</dbReference>
<evidence type="ECO:0000256" key="14">
    <source>
        <dbReference type="RuleBase" id="RU004106"/>
    </source>
</evidence>
<dbReference type="PROSITE" id="PS00770">
    <property type="entry name" value="AA_TRANSFER_CLASS_4"/>
    <property type="match status" value="1"/>
</dbReference>
<evidence type="ECO:0000256" key="3">
    <source>
        <dbReference type="ARBA" id="ARBA00004931"/>
    </source>
</evidence>
<keyword evidence="18" id="KW-1185">Reference proteome</keyword>
<keyword evidence="6 16" id="KW-0032">Aminotransferase</keyword>
<dbReference type="InterPro" id="IPR033939">
    <property type="entry name" value="BCAT_family"/>
</dbReference>
<comment type="catalytic activity">
    <reaction evidence="13 16">
        <text>L-leucine + 2-oxoglutarate = 4-methyl-2-oxopentanoate + L-glutamate</text>
        <dbReference type="Rhea" id="RHEA:18321"/>
        <dbReference type="ChEBI" id="CHEBI:16810"/>
        <dbReference type="ChEBI" id="CHEBI:17865"/>
        <dbReference type="ChEBI" id="CHEBI:29985"/>
        <dbReference type="ChEBI" id="CHEBI:57427"/>
        <dbReference type="EC" id="2.6.1.42"/>
    </reaction>
</comment>
<gene>
    <name evidence="17" type="ORF">P8192_06410</name>
</gene>
<dbReference type="InterPro" id="IPR005786">
    <property type="entry name" value="B_amino_transII"/>
</dbReference>
<dbReference type="InterPro" id="IPR043131">
    <property type="entry name" value="BCAT-like_N"/>
</dbReference>
<comment type="catalytic activity">
    <reaction evidence="11 16">
        <text>L-valine + 2-oxoglutarate = 3-methyl-2-oxobutanoate + L-glutamate</text>
        <dbReference type="Rhea" id="RHEA:24813"/>
        <dbReference type="ChEBI" id="CHEBI:11851"/>
        <dbReference type="ChEBI" id="CHEBI:16810"/>
        <dbReference type="ChEBI" id="CHEBI:29985"/>
        <dbReference type="ChEBI" id="CHEBI:57762"/>
        <dbReference type="EC" id="2.6.1.42"/>
    </reaction>
</comment>
<dbReference type="InterPro" id="IPR018300">
    <property type="entry name" value="Aminotrans_IV_CS"/>
</dbReference>
<dbReference type="Gene3D" id="3.30.470.10">
    <property type="match status" value="1"/>
</dbReference>
<dbReference type="CDD" id="cd01557">
    <property type="entry name" value="BCAT_beta_family"/>
    <property type="match status" value="1"/>
</dbReference>
<dbReference type="EMBL" id="CP121252">
    <property type="protein sequence ID" value="WFP17907.1"/>
    <property type="molecule type" value="Genomic_DNA"/>
</dbReference>
<evidence type="ECO:0000256" key="1">
    <source>
        <dbReference type="ARBA" id="ARBA00001933"/>
    </source>
</evidence>
<evidence type="ECO:0000256" key="13">
    <source>
        <dbReference type="ARBA" id="ARBA00049229"/>
    </source>
</evidence>
<comment type="pathway">
    <text evidence="4">Amino-acid biosynthesis; L-leucine biosynthesis; L-leucine from 3-methyl-2-oxobutanoate: step 4/4.</text>
</comment>
<evidence type="ECO:0000256" key="11">
    <source>
        <dbReference type="ARBA" id="ARBA00048212"/>
    </source>
</evidence>
<evidence type="ECO:0000256" key="6">
    <source>
        <dbReference type="ARBA" id="ARBA00022576"/>
    </source>
</evidence>
<keyword evidence="10 16" id="KW-0100">Branched-chain amino acid biosynthesis</keyword>
<evidence type="ECO:0000256" key="8">
    <source>
        <dbReference type="ARBA" id="ARBA00022679"/>
    </source>
</evidence>
<evidence type="ECO:0000256" key="16">
    <source>
        <dbReference type="RuleBase" id="RU004517"/>
    </source>
</evidence>
<comment type="similarity">
    <text evidence="5 14">Belongs to the class-IV pyridoxal-phosphate-dependent aminotransferase family.</text>
</comment>
<dbReference type="InterPro" id="IPR043132">
    <property type="entry name" value="BCAT-like_C"/>
</dbReference>
<evidence type="ECO:0000313" key="17">
    <source>
        <dbReference type="EMBL" id="WFP17907.1"/>
    </source>
</evidence>
<keyword evidence="9 15" id="KW-0663">Pyridoxal phosphate</keyword>
<name>A0ABY8HBE3_9MICC</name>
<comment type="pathway">
    <text evidence="2">Amino-acid biosynthesis; L-isoleucine biosynthesis; L-isoleucine from 2-oxobutanoate: step 4/4.</text>
</comment>
<evidence type="ECO:0000256" key="7">
    <source>
        <dbReference type="ARBA" id="ARBA00022605"/>
    </source>
</evidence>
<dbReference type="Pfam" id="PF01063">
    <property type="entry name" value="Aminotran_4"/>
    <property type="match status" value="1"/>
</dbReference>
<evidence type="ECO:0000256" key="12">
    <source>
        <dbReference type="ARBA" id="ARBA00048798"/>
    </source>
</evidence>
<comment type="pathway">
    <text evidence="3">Amino-acid biosynthesis; L-valine biosynthesis; L-valine from pyruvate: step 4/4.</text>
</comment>
<dbReference type="SUPFAM" id="SSF56752">
    <property type="entry name" value="D-aminoacid aminotransferase-like PLP-dependent enzymes"/>
    <property type="match status" value="1"/>
</dbReference>
<organism evidence="17 18">
    <name type="scientific">Citricoccus muralis</name>
    <dbReference type="NCBI Taxonomy" id="169134"/>
    <lineage>
        <taxon>Bacteria</taxon>
        <taxon>Bacillati</taxon>
        <taxon>Actinomycetota</taxon>
        <taxon>Actinomycetes</taxon>
        <taxon>Micrococcales</taxon>
        <taxon>Micrococcaceae</taxon>
        <taxon>Citricoccus</taxon>
    </lineage>
</organism>
<evidence type="ECO:0000256" key="2">
    <source>
        <dbReference type="ARBA" id="ARBA00004824"/>
    </source>
</evidence>
<accession>A0ABY8HBE3</accession>
<evidence type="ECO:0000256" key="5">
    <source>
        <dbReference type="ARBA" id="ARBA00009320"/>
    </source>
</evidence>
<evidence type="ECO:0000256" key="10">
    <source>
        <dbReference type="ARBA" id="ARBA00023304"/>
    </source>
</evidence>
<proteinExistence type="inferred from homology"/>
<dbReference type="Proteomes" id="UP001219037">
    <property type="component" value="Chromosome"/>
</dbReference>
<dbReference type="InterPro" id="IPR036038">
    <property type="entry name" value="Aminotransferase-like"/>
</dbReference>
<dbReference type="InterPro" id="IPR001544">
    <property type="entry name" value="Aminotrans_IV"/>
</dbReference>
<dbReference type="PANTHER" id="PTHR11825:SF44">
    <property type="entry name" value="BRANCHED-CHAIN-AMINO-ACID AMINOTRANSFERASE"/>
    <property type="match status" value="1"/>
</dbReference>
<evidence type="ECO:0000256" key="15">
    <source>
        <dbReference type="RuleBase" id="RU004516"/>
    </source>
</evidence>
<protein>
    <recommendedName>
        <fullName evidence="16">Branched-chain-amino-acid aminotransferase</fullName>
        <ecNumber evidence="16">2.6.1.42</ecNumber>
    </recommendedName>
</protein>
<evidence type="ECO:0000313" key="18">
    <source>
        <dbReference type="Proteomes" id="UP001219037"/>
    </source>
</evidence>
<keyword evidence="8 16" id="KW-0808">Transferase</keyword>
<comment type="catalytic activity">
    <reaction evidence="12 16">
        <text>L-isoleucine + 2-oxoglutarate = (S)-3-methyl-2-oxopentanoate + L-glutamate</text>
        <dbReference type="Rhea" id="RHEA:24801"/>
        <dbReference type="ChEBI" id="CHEBI:16810"/>
        <dbReference type="ChEBI" id="CHEBI:29985"/>
        <dbReference type="ChEBI" id="CHEBI:35146"/>
        <dbReference type="ChEBI" id="CHEBI:58045"/>
        <dbReference type="EC" id="2.6.1.42"/>
    </reaction>
</comment>
<dbReference type="GO" id="GO:0004084">
    <property type="term" value="F:branched-chain-amino-acid transaminase activity"/>
    <property type="evidence" value="ECO:0007669"/>
    <property type="project" value="UniProtKB-EC"/>
</dbReference>
<dbReference type="PIRSF" id="PIRSF006468">
    <property type="entry name" value="BCAT1"/>
    <property type="match status" value="1"/>
</dbReference>
<sequence length="375" mass="40934">MDFEIQAHPSPLGDEARHEILSNPGFGDHFTDHMVTIDWTADLDAQAAAVASGDFLNIQGHWHNARLEPFGPISMSPASAVLHYGQEIFEGLKAYRHADGSIWTFRPEANAARLNRSARRLALPQLPEEAFLEAIRLLVAHDHQWVPDGDGESLYLRPFMIATEEFLGVRPSRTVSFRVIASPAGNYFGGELKPVSIWVSRDYARAGVGGTGVAKCGGNYAASLAPQLEAAARGHAQVLFLDPLHDNSIEELGGMNVFFVFADGRLVTPELTGTILEGVTRSSVLQIARDHGHTVEERRITLDEWKTGVASGEITEVFACGTAAVITPIGAVQDGEEIIESPAGDHAATLKIRKELLDLQTGRGEDRHQWMHRLV</sequence>
<dbReference type="Gene3D" id="3.20.10.10">
    <property type="entry name" value="D-amino Acid Aminotransferase, subunit A, domain 2"/>
    <property type="match status" value="1"/>
</dbReference>
<comment type="cofactor">
    <cofactor evidence="1 15">
        <name>pyridoxal 5'-phosphate</name>
        <dbReference type="ChEBI" id="CHEBI:597326"/>
    </cofactor>
</comment>
<evidence type="ECO:0000256" key="4">
    <source>
        <dbReference type="ARBA" id="ARBA00005072"/>
    </source>
</evidence>
<reference evidence="17 18" key="1">
    <citation type="submission" date="2023-04" db="EMBL/GenBank/DDBJ databases">
        <title>Funneling lignin-derived compounds into biodiesel using alkali-halophilic Citricoccus sp. P2.</title>
        <authorList>
            <person name="Luo C.-B."/>
        </authorList>
    </citation>
    <scope>NUCLEOTIDE SEQUENCE [LARGE SCALE GENOMIC DNA]</scope>
    <source>
        <strain evidence="17 18">P2</strain>
    </source>
</reference>
<dbReference type="PANTHER" id="PTHR11825">
    <property type="entry name" value="SUBGROUP IIII AMINOTRANSFERASE"/>
    <property type="match status" value="1"/>
</dbReference>
<keyword evidence="7 16" id="KW-0028">Amino-acid biosynthesis</keyword>